<name>A0AB39QF30_9ACTN</name>
<proteinExistence type="predicted"/>
<organism evidence="1">
    <name type="scientific">Streptomyces sp. R39</name>
    <dbReference type="NCBI Taxonomy" id="3238631"/>
    <lineage>
        <taxon>Bacteria</taxon>
        <taxon>Bacillati</taxon>
        <taxon>Actinomycetota</taxon>
        <taxon>Actinomycetes</taxon>
        <taxon>Kitasatosporales</taxon>
        <taxon>Streptomycetaceae</taxon>
        <taxon>Streptomyces</taxon>
    </lineage>
</organism>
<accession>A0AB39QF30</accession>
<dbReference type="EMBL" id="CP163441">
    <property type="protein sequence ID" value="XDQ41455.1"/>
    <property type="molecule type" value="Genomic_DNA"/>
</dbReference>
<protein>
    <recommendedName>
        <fullName evidence="2">MerR family transcriptional regulator</fullName>
    </recommendedName>
</protein>
<evidence type="ECO:0008006" key="2">
    <source>
        <dbReference type="Google" id="ProtNLM"/>
    </source>
</evidence>
<gene>
    <name evidence="1" type="ORF">AB5J52_03710</name>
</gene>
<dbReference type="RefSeq" id="WP_369221106.1">
    <property type="nucleotide sequence ID" value="NZ_CP163441.1"/>
</dbReference>
<evidence type="ECO:0000313" key="1">
    <source>
        <dbReference type="EMBL" id="XDQ41455.1"/>
    </source>
</evidence>
<sequence>MALCQQDVEVGLAVLANLPHLGPHPMALEQLVDDGELSARADRAPPTGPIWLGDVRVVRELRALRELGIPAERTRLFLECLASGAAAVDDCPSSMAE</sequence>
<reference evidence="1" key="1">
    <citation type="submission" date="2024-07" db="EMBL/GenBank/DDBJ databases">
        <authorList>
            <person name="Yu S.T."/>
        </authorList>
    </citation>
    <scope>NUCLEOTIDE SEQUENCE</scope>
    <source>
        <strain evidence="1">R39</strain>
    </source>
</reference>
<dbReference type="AlphaFoldDB" id="A0AB39QF30"/>